<evidence type="ECO:0000313" key="3">
    <source>
        <dbReference type="Proteomes" id="UP000183050"/>
    </source>
</evidence>
<feature type="region of interest" description="Disordered" evidence="1">
    <location>
        <begin position="63"/>
        <end position="124"/>
    </location>
</feature>
<dbReference type="AlphaFoldDB" id="A0A1L3ZBC6"/>
<evidence type="ECO:0000256" key="1">
    <source>
        <dbReference type="SAM" id="MobiDB-lite"/>
    </source>
</evidence>
<gene>
    <name evidence="2" type="ORF">BMW22_15960</name>
</gene>
<reference evidence="2 3" key="1">
    <citation type="submission" date="2016-11" db="EMBL/GenBank/DDBJ databases">
        <title>Rhizobium leguminosarum bv. viciae strain Vaf12 isolated from Vavilovia formosa root nodules from Russia, Dagestan.</title>
        <authorList>
            <person name="Kimeklis A."/>
        </authorList>
    </citation>
    <scope>NUCLEOTIDE SEQUENCE [LARGE SCALE GENOMIC DNA]</scope>
    <source>
        <strain evidence="2 3">Vaf-108</strain>
    </source>
</reference>
<feature type="compositionally biased region" description="Polar residues" evidence="1">
    <location>
        <begin position="104"/>
        <end position="114"/>
    </location>
</feature>
<organism evidence="2 3">
    <name type="scientific">Rhizobium leguminosarum</name>
    <dbReference type="NCBI Taxonomy" id="384"/>
    <lineage>
        <taxon>Bacteria</taxon>
        <taxon>Pseudomonadati</taxon>
        <taxon>Pseudomonadota</taxon>
        <taxon>Alphaproteobacteria</taxon>
        <taxon>Hyphomicrobiales</taxon>
        <taxon>Rhizobiaceae</taxon>
        <taxon>Rhizobium/Agrobacterium group</taxon>
        <taxon>Rhizobium</taxon>
    </lineage>
</organism>
<name>A0A1L3ZBC6_RHILE</name>
<sequence>MTDIEDDEPISLAEACKLFFRGRLTKSSLRTEARKGNLEIIQIANKDFVTKNGIKRMTEKCRKNVVPQGSGSDQTPEHGSSRMEASVSARTALKQKLAERKKSSPNISPANTGHSAAVVPLRSR</sequence>
<dbReference type="Proteomes" id="UP000183050">
    <property type="component" value="Chromosome"/>
</dbReference>
<dbReference type="EMBL" id="CP018228">
    <property type="protein sequence ID" value="API52917.1"/>
    <property type="molecule type" value="Genomic_DNA"/>
</dbReference>
<protein>
    <submittedName>
        <fullName evidence="2">Uncharacterized protein</fullName>
    </submittedName>
</protein>
<proteinExistence type="predicted"/>
<evidence type="ECO:0000313" key="2">
    <source>
        <dbReference type="EMBL" id="API52917.1"/>
    </source>
</evidence>
<accession>A0A1L3ZBC6</accession>